<proteinExistence type="inferred from homology"/>
<dbReference type="NCBIfam" id="NF005559">
    <property type="entry name" value="PRK07231.1"/>
    <property type="match status" value="1"/>
</dbReference>
<dbReference type="InterPro" id="IPR002347">
    <property type="entry name" value="SDR_fam"/>
</dbReference>
<organism evidence="3 4">
    <name type="scientific">Geosmithia morbida</name>
    <dbReference type="NCBI Taxonomy" id="1094350"/>
    <lineage>
        <taxon>Eukaryota</taxon>
        <taxon>Fungi</taxon>
        <taxon>Dikarya</taxon>
        <taxon>Ascomycota</taxon>
        <taxon>Pezizomycotina</taxon>
        <taxon>Sordariomycetes</taxon>
        <taxon>Hypocreomycetidae</taxon>
        <taxon>Hypocreales</taxon>
        <taxon>Bionectriaceae</taxon>
        <taxon>Geosmithia</taxon>
    </lineage>
</organism>
<keyword evidence="2" id="KW-0521">NADP</keyword>
<comment type="caution">
    <text evidence="3">The sequence shown here is derived from an EMBL/GenBank/DDBJ whole genome shotgun (WGS) entry which is preliminary data.</text>
</comment>
<dbReference type="GO" id="GO:0016616">
    <property type="term" value="F:oxidoreductase activity, acting on the CH-OH group of donors, NAD or NADP as acceptor"/>
    <property type="evidence" value="ECO:0007669"/>
    <property type="project" value="TreeGrafter"/>
</dbReference>
<dbReference type="PRINTS" id="PR00081">
    <property type="entry name" value="GDHRDH"/>
</dbReference>
<dbReference type="Proteomes" id="UP000749293">
    <property type="component" value="Unassembled WGS sequence"/>
</dbReference>
<dbReference type="GeneID" id="55969086"/>
<dbReference type="InterPro" id="IPR020904">
    <property type="entry name" value="Sc_DH/Rdtase_CS"/>
</dbReference>
<comment type="similarity">
    <text evidence="1">Belongs to the short-chain dehydrogenases/reductases (SDR) family.</text>
</comment>
<dbReference type="PROSITE" id="PS00061">
    <property type="entry name" value="ADH_SHORT"/>
    <property type="match status" value="1"/>
</dbReference>
<dbReference type="PANTHER" id="PTHR42760:SF124">
    <property type="entry name" value="SHORT-CHAIN DEHYDROGENASE_REDUCTASE"/>
    <property type="match status" value="1"/>
</dbReference>
<evidence type="ECO:0000256" key="2">
    <source>
        <dbReference type="ARBA" id="ARBA00022857"/>
    </source>
</evidence>
<dbReference type="CDD" id="cd05233">
    <property type="entry name" value="SDR_c"/>
    <property type="match status" value="1"/>
</dbReference>
<accession>A0A9P4YQS1</accession>
<evidence type="ECO:0000313" key="4">
    <source>
        <dbReference type="Proteomes" id="UP000749293"/>
    </source>
</evidence>
<dbReference type="PANTHER" id="PTHR42760">
    <property type="entry name" value="SHORT-CHAIN DEHYDROGENASES/REDUCTASES FAMILY MEMBER"/>
    <property type="match status" value="1"/>
</dbReference>
<reference evidence="3" key="1">
    <citation type="submission" date="2020-03" db="EMBL/GenBank/DDBJ databases">
        <title>Site-based positive gene gene selection in Geosmithia morbida across the United States reveals a broad range of putative effectors and factors for local host and environmental adapation.</title>
        <authorList>
            <person name="Onufrak A."/>
            <person name="Murdoch R.W."/>
            <person name="Gazis R."/>
            <person name="Huff M."/>
            <person name="Staton M."/>
            <person name="Klingeman W."/>
            <person name="Hadziabdic D."/>
        </authorList>
    </citation>
    <scope>NUCLEOTIDE SEQUENCE</scope>
    <source>
        <strain evidence="3">1262</strain>
    </source>
</reference>
<dbReference type="RefSeq" id="XP_035319504.1">
    <property type="nucleotide sequence ID" value="XM_035464834.1"/>
</dbReference>
<name>A0A9P4YQS1_9HYPO</name>
<protein>
    <submittedName>
        <fullName evidence="3">3-oxoacyl-[acyl-carrier protein] reductase</fullName>
    </submittedName>
</protein>
<dbReference type="OrthoDB" id="417891at2759"/>
<evidence type="ECO:0000256" key="1">
    <source>
        <dbReference type="ARBA" id="ARBA00006484"/>
    </source>
</evidence>
<dbReference type="SUPFAM" id="SSF51735">
    <property type="entry name" value="NAD(P)-binding Rossmann-fold domains"/>
    <property type="match status" value="1"/>
</dbReference>
<dbReference type="FunFam" id="3.40.50.720:FF:000084">
    <property type="entry name" value="Short-chain dehydrogenase reductase"/>
    <property type="match status" value="1"/>
</dbReference>
<dbReference type="Gene3D" id="3.40.50.720">
    <property type="entry name" value="NAD(P)-binding Rossmann-like Domain"/>
    <property type="match status" value="1"/>
</dbReference>
<dbReference type="EMBL" id="JAANYQ010000015">
    <property type="protein sequence ID" value="KAF4120852.1"/>
    <property type="molecule type" value="Genomic_DNA"/>
</dbReference>
<dbReference type="PRINTS" id="PR00080">
    <property type="entry name" value="SDRFAMILY"/>
</dbReference>
<sequence length="270" mass="28993">MSGRLNGKVCIVTGASSGFGRAMSLGFAREGAKLVCADLKPTARSNLNSELDINTDEYIRKNGGEAIFVKTDVSKSEDFENLVKETVSKFGRIDVLVNNAGIAVEPNRDALRIHETPEHEWDLTMAVNAKSIFLGCKHVIGQMMKQDDRPFGDRGWIINVASIYGIVGGYNNASYAASKGAVSNVTRTIALEYARDDIHCNAICPGYTETAIYKGTRSYEGNVAQIGPLHPLHGIGKPDDIVGAAVFLASGEARWVTGVNLPVDGGFLAQ</sequence>
<keyword evidence="4" id="KW-1185">Reference proteome</keyword>
<gene>
    <name evidence="3" type="ORF">GMORB2_2856</name>
</gene>
<evidence type="ECO:0000313" key="3">
    <source>
        <dbReference type="EMBL" id="KAF4120852.1"/>
    </source>
</evidence>
<dbReference type="Pfam" id="PF13561">
    <property type="entry name" value="adh_short_C2"/>
    <property type="match status" value="1"/>
</dbReference>
<dbReference type="AlphaFoldDB" id="A0A9P4YQS1"/>
<dbReference type="InterPro" id="IPR036291">
    <property type="entry name" value="NAD(P)-bd_dom_sf"/>
</dbReference>